<sequence>MMMMMEGIKGVNNGGRVVGVGHIDEDMADGMQCTDHPYRNNPGGICAFCLQEKRRGVWGRLLILSLRKKTTVALTAKRQLQLRRLSERSRDPDLLAAEAGVSPAISSRESQLGSVTALYDESNPKEKANPKSQPPTNAAVPAPETTNA</sequence>
<evidence type="ECO:0000313" key="3">
    <source>
        <dbReference type="Proteomes" id="UP000596661"/>
    </source>
</evidence>
<organism evidence="2 3">
    <name type="scientific">Cannabis sativa</name>
    <name type="common">Hemp</name>
    <name type="synonym">Marijuana</name>
    <dbReference type="NCBI Taxonomy" id="3483"/>
    <lineage>
        <taxon>Eukaryota</taxon>
        <taxon>Viridiplantae</taxon>
        <taxon>Streptophyta</taxon>
        <taxon>Embryophyta</taxon>
        <taxon>Tracheophyta</taxon>
        <taxon>Spermatophyta</taxon>
        <taxon>Magnoliopsida</taxon>
        <taxon>eudicotyledons</taxon>
        <taxon>Gunneridae</taxon>
        <taxon>Pentapetalae</taxon>
        <taxon>rosids</taxon>
        <taxon>fabids</taxon>
        <taxon>Rosales</taxon>
        <taxon>Cannabaceae</taxon>
        <taxon>Cannabis</taxon>
    </lineage>
</organism>
<name>A0A803Q507_CANSA</name>
<proteinExistence type="predicted"/>
<dbReference type="Proteomes" id="UP000596661">
    <property type="component" value="Chromosome 7"/>
</dbReference>
<dbReference type="PANTHER" id="PTHR34460:SF2">
    <property type="entry name" value="OS04G0405500 PROTEIN"/>
    <property type="match status" value="1"/>
</dbReference>
<dbReference type="EMBL" id="UZAU01000635">
    <property type="status" value="NOT_ANNOTATED_CDS"/>
    <property type="molecule type" value="Genomic_DNA"/>
</dbReference>
<evidence type="ECO:0000313" key="2">
    <source>
        <dbReference type="EnsemblPlants" id="cds.evm.model.07.419"/>
    </source>
</evidence>
<accession>A0A803Q507</accession>
<reference evidence="2" key="2">
    <citation type="submission" date="2021-03" db="UniProtKB">
        <authorList>
            <consortium name="EnsemblPlants"/>
        </authorList>
    </citation>
    <scope>IDENTIFICATION</scope>
</reference>
<feature type="compositionally biased region" description="Polar residues" evidence="1">
    <location>
        <begin position="104"/>
        <end position="114"/>
    </location>
</feature>
<dbReference type="EnsemblPlants" id="evm.model.07.419">
    <property type="protein sequence ID" value="cds.evm.model.07.419"/>
    <property type="gene ID" value="evm.TU.07.419"/>
</dbReference>
<feature type="region of interest" description="Disordered" evidence="1">
    <location>
        <begin position="99"/>
        <end position="148"/>
    </location>
</feature>
<dbReference type="PANTHER" id="PTHR34460">
    <property type="entry name" value="VITELLOGENIN-LIKE PROTEIN"/>
    <property type="match status" value="1"/>
</dbReference>
<keyword evidence="3" id="KW-1185">Reference proteome</keyword>
<dbReference type="AlphaFoldDB" id="A0A803Q507"/>
<evidence type="ECO:0000256" key="1">
    <source>
        <dbReference type="SAM" id="MobiDB-lite"/>
    </source>
</evidence>
<reference evidence="2" key="1">
    <citation type="submission" date="2018-11" db="EMBL/GenBank/DDBJ databases">
        <authorList>
            <person name="Grassa J C."/>
        </authorList>
    </citation>
    <scope>NUCLEOTIDE SEQUENCE [LARGE SCALE GENOMIC DNA]</scope>
</reference>
<protein>
    <submittedName>
        <fullName evidence="2">Uncharacterized protein</fullName>
    </submittedName>
</protein>
<dbReference type="Gramene" id="evm.model.07.419">
    <property type="protein sequence ID" value="cds.evm.model.07.419"/>
    <property type="gene ID" value="evm.TU.07.419"/>
</dbReference>